<proteinExistence type="inferred from homology"/>
<comment type="caution">
    <text evidence="7">The sequence shown here is derived from an EMBL/GenBank/DDBJ whole genome shotgun (WGS) entry which is preliminary data.</text>
</comment>
<dbReference type="HAMAP" id="MF_00337">
    <property type="entry name" value="Exonuc_7_S"/>
    <property type="match status" value="1"/>
</dbReference>
<dbReference type="Proteomes" id="UP000286934">
    <property type="component" value="Unassembled WGS sequence"/>
</dbReference>
<gene>
    <name evidence="6" type="primary">xseB</name>
    <name evidence="7" type="ORF">CWE13_09680</name>
</gene>
<comment type="similarity">
    <text evidence="1 6">Belongs to the XseB family.</text>
</comment>
<keyword evidence="8" id="KW-1185">Reference proteome</keyword>
<keyword evidence="4 6" id="KW-0378">Hydrolase</keyword>
<evidence type="ECO:0000313" key="8">
    <source>
        <dbReference type="Proteomes" id="UP000286934"/>
    </source>
</evidence>
<dbReference type="Gene3D" id="1.10.287.1040">
    <property type="entry name" value="Exonuclease VII, small subunit"/>
    <property type="match status" value="1"/>
</dbReference>
<dbReference type="InterPro" id="IPR037004">
    <property type="entry name" value="Exonuc_VII_ssu_sf"/>
</dbReference>
<comment type="catalytic activity">
    <reaction evidence="6">
        <text>Exonucleolytic cleavage in either 5'- to 3'- or 3'- to 5'-direction to yield nucleoside 5'-phosphates.</text>
        <dbReference type="EC" id="3.1.11.6"/>
    </reaction>
</comment>
<sequence length="85" mass="9578">MSTKENTEALGFEQAMEELEQIVSALEEGELPLEESLKQFERAVHLSRVSQQKLQQAEQKVQVLLQQNGTESLESFADLNTPTSE</sequence>
<dbReference type="AlphaFoldDB" id="A0A432WQT3"/>
<dbReference type="SUPFAM" id="SSF116842">
    <property type="entry name" value="XseB-like"/>
    <property type="match status" value="1"/>
</dbReference>
<dbReference type="GO" id="GO:0005829">
    <property type="term" value="C:cytosol"/>
    <property type="evidence" value="ECO:0007669"/>
    <property type="project" value="TreeGrafter"/>
</dbReference>
<dbReference type="GO" id="GO:0008855">
    <property type="term" value="F:exodeoxyribonuclease VII activity"/>
    <property type="evidence" value="ECO:0007669"/>
    <property type="project" value="UniProtKB-UniRule"/>
</dbReference>
<evidence type="ECO:0000256" key="2">
    <source>
        <dbReference type="ARBA" id="ARBA00022490"/>
    </source>
</evidence>
<comment type="function">
    <text evidence="6">Bidirectionally degrades single-stranded DNA into large acid-insoluble oligonucleotides, which are then degraded further into small acid-soluble oligonucleotides.</text>
</comment>
<comment type="subcellular location">
    <subcellularLocation>
        <location evidence="6">Cytoplasm</location>
    </subcellularLocation>
</comment>
<dbReference type="NCBIfam" id="NF002140">
    <property type="entry name" value="PRK00977.1-4"/>
    <property type="match status" value="1"/>
</dbReference>
<evidence type="ECO:0000256" key="4">
    <source>
        <dbReference type="ARBA" id="ARBA00022801"/>
    </source>
</evidence>
<dbReference type="PANTHER" id="PTHR34137">
    <property type="entry name" value="EXODEOXYRIBONUCLEASE 7 SMALL SUBUNIT"/>
    <property type="match status" value="1"/>
</dbReference>
<dbReference type="GO" id="GO:0009318">
    <property type="term" value="C:exodeoxyribonuclease VII complex"/>
    <property type="evidence" value="ECO:0007669"/>
    <property type="project" value="UniProtKB-UniRule"/>
</dbReference>
<name>A0A432WQT3_9GAMM</name>
<dbReference type="PIRSF" id="PIRSF006488">
    <property type="entry name" value="Exonuc_VII_S"/>
    <property type="match status" value="1"/>
</dbReference>
<dbReference type="EC" id="3.1.11.6" evidence="6"/>
<reference evidence="8" key="1">
    <citation type="journal article" date="2018" name="Front. Microbiol.">
        <title>Genome-Based Analysis Reveals the Taxonomy and Diversity of the Family Idiomarinaceae.</title>
        <authorList>
            <person name="Liu Y."/>
            <person name="Lai Q."/>
            <person name="Shao Z."/>
        </authorList>
    </citation>
    <scope>NUCLEOTIDE SEQUENCE [LARGE SCALE GENOMIC DNA]</scope>
    <source>
        <strain evidence="8">AIS</strain>
    </source>
</reference>
<evidence type="ECO:0000313" key="7">
    <source>
        <dbReference type="EMBL" id="RUO36130.1"/>
    </source>
</evidence>
<evidence type="ECO:0000256" key="3">
    <source>
        <dbReference type="ARBA" id="ARBA00022722"/>
    </source>
</evidence>
<keyword evidence="2 6" id="KW-0963">Cytoplasm</keyword>
<keyword evidence="5 6" id="KW-0269">Exonuclease</keyword>
<evidence type="ECO:0000256" key="5">
    <source>
        <dbReference type="ARBA" id="ARBA00022839"/>
    </source>
</evidence>
<dbReference type="GO" id="GO:0006308">
    <property type="term" value="P:DNA catabolic process"/>
    <property type="evidence" value="ECO:0007669"/>
    <property type="project" value="UniProtKB-UniRule"/>
</dbReference>
<evidence type="ECO:0000256" key="6">
    <source>
        <dbReference type="HAMAP-Rule" id="MF_00337"/>
    </source>
</evidence>
<dbReference type="InterPro" id="IPR003761">
    <property type="entry name" value="Exonuc_VII_S"/>
</dbReference>
<evidence type="ECO:0000256" key="1">
    <source>
        <dbReference type="ARBA" id="ARBA00009998"/>
    </source>
</evidence>
<accession>A0A432WQT3</accession>
<dbReference type="RefSeq" id="WP_126808145.1">
    <property type="nucleotide sequence ID" value="NZ_PIPP01000004.1"/>
</dbReference>
<dbReference type="EMBL" id="PIPP01000004">
    <property type="protein sequence ID" value="RUO36130.1"/>
    <property type="molecule type" value="Genomic_DNA"/>
</dbReference>
<dbReference type="PANTHER" id="PTHR34137:SF1">
    <property type="entry name" value="EXODEOXYRIBONUCLEASE 7 SMALL SUBUNIT"/>
    <property type="match status" value="1"/>
</dbReference>
<organism evidence="7 8">
    <name type="scientific">Aliidiomarina shirensis</name>
    <dbReference type="NCBI Taxonomy" id="1048642"/>
    <lineage>
        <taxon>Bacteria</taxon>
        <taxon>Pseudomonadati</taxon>
        <taxon>Pseudomonadota</taxon>
        <taxon>Gammaproteobacteria</taxon>
        <taxon>Alteromonadales</taxon>
        <taxon>Idiomarinaceae</taxon>
        <taxon>Aliidiomarina</taxon>
    </lineage>
</organism>
<dbReference type="Pfam" id="PF02609">
    <property type="entry name" value="Exonuc_VII_S"/>
    <property type="match status" value="1"/>
</dbReference>
<keyword evidence="3 6" id="KW-0540">Nuclease</keyword>
<comment type="subunit">
    <text evidence="6">Heterooligomer composed of large and small subunits.</text>
</comment>
<dbReference type="NCBIfam" id="TIGR01280">
    <property type="entry name" value="xseB"/>
    <property type="match status" value="1"/>
</dbReference>
<protein>
    <recommendedName>
        <fullName evidence="6">Exodeoxyribonuclease 7 small subunit</fullName>
        <ecNumber evidence="6">3.1.11.6</ecNumber>
    </recommendedName>
    <alternativeName>
        <fullName evidence="6">Exodeoxyribonuclease VII small subunit</fullName>
        <shortName evidence="6">Exonuclease VII small subunit</shortName>
    </alternativeName>
</protein>